<feature type="transmembrane region" description="Helical" evidence="5">
    <location>
        <begin position="6"/>
        <end position="24"/>
    </location>
</feature>
<evidence type="ECO:0000256" key="4">
    <source>
        <dbReference type="ARBA" id="ARBA00038168"/>
    </source>
</evidence>
<evidence type="ECO:0000313" key="8">
    <source>
        <dbReference type="Proteomes" id="UP000308488"/>
    </source>
</evidence>
<evidence type="ECO:0000256" key="3">
    <source>
        <dbReference type="ARBA" id="ARBA00023004"/>
    </source>
</evidence>
<dbReference type="InterPro" id="IPR050668">
    <property type="entry name" value="Cytochrome_b5"/>
</dbReference>
<evidence type="ECO:0000256" key="5">
    <source>
        <dbReference type="SAM" id="Phobius"/>
    </source>
</evidence>
<dbReference type="EMBL" id="SZYH01000001">
    <property type="protein sequence ID" value="TKV68187.1"/>
    <property type="molecule type" value="Genomic_DNA"/>
</dbReference>
<dbReference type="GO" id="GO:0020037">
    <property type="term" value="F:heme binding"/>
    <property type="evidence" value="ECO:0007669"/>
    <property type="project" value="TreeGrafter"/>
</dbReference>
<comment type="similarity">
    <text evidence="4">Belongs to the cytochrome b5 family.</text>
</comment>
<evidence type="ECO:0000256" key="2">
    <source>
        <dbReference type="ARBA" id="ARBA00022723"/>
    </source>
</evidence>
<protein>
    <submittedName>
        <fullName evidence="7">Cytochrome b5 domain-containing protein</fullName>
    </submittedName>
</protein>
<keyword evidence="3" id="KW-0408">Iron</keyword>
<organism evidence="7 8">
    <name type="scientific">Marinobacter panjinensis</name>
    <dbReference type="NCBI Taxonomy" id="2576384"/>
    <lineage>
        <taxon>Bacteria</taxon>
        <taxon>Pseudomonadati</taxon>
        <taxon>Pseudomonadota</taxon>
        <taxon>Gammaproteobacteria</taxon>
        <taxon>Pseudomonadales</taxon>
        <taxon>Marinobacteraceae</taxon>
        <taxon>Marinobacter</taxon>
    </lineage>
</organism>
<dbReference type="InterPro" id="IPR001199">
    <property type="entry name" value="Cyt_B5-like_heme/steroid-bd"/>
</dbReference>
<keyword evidence="2" id="KW-0479">Metal-binding</keyword>
<evidence type="ECO:0000313" key="7">
    <source>
        <dbReference type="EMBL" id="TKV68187.1"/>
    </source>
</evidence>
<feature type="domain" description="Cytochrome b5 heme-binding" evidence="6">
    <location>
        <begin position="51"/>
        <end position="131"/>
    </location>
</feature>
<keyword evidence="1" id="KW-0349">Heme</keyword>
<dbReference type="GO" id="GO:0046872">
    <property type="term" value="F:metal ion binding"/>
    <property type="evidence" value="ECO:0007669"/>
    <property type="project" value="UniProtKB-KW"/>
</dbReference>
<comment type="caution">
    <text evidence="7">The sequence shown here is derived from an EMBL/GenBank/DDBJ whole genome shotgun (WGS) entry which is preliminary data.</text>
</comment>
<dbReference type="GO" id="GO:0016020">
    <property type="term" value="C:membrane"/>
    <property type="evidence" value="ECO:0007669"/>
    <property type="project" value="TreeGrafter"/>
</dbReference>
<dbReference type="Proteomes" id="UP000308488">
    <property type="component" value="Unassembled WGS sequence"/>
</dbReference>
<dbReference type="PANTHER" id="PTHR19359">
    <property type="entry name" value="CYTOCHROME B5"/>
    <property type="match status" value="1"/>
</dbReference>
<dbReference type="PANTHER" id="PTHR19359:SF14">
    <property type="entry name" value="CYTOCHROME B5 A"/>
    <property type="match status" value="1"/>
</dbReference>
<dbReference type="SUPFAM" id="SSF55856">
    <property type="entry name" value="Cytochrome b5-like heme/steroid binding domain"/>
    <property type="match status" value="1"/>
</dbReference>
<evidence type="ECO:0000256" key="1">
    <source>
        <dbReference type="ARBA" id="ARBA00022617"/>
    </source>
</evidence>
<keyword evidence="8" id="KW-1185">Reference proteome</keyword>
<reference evidence="7 8" key="1">
    <citation type="submission" date="2019-05" db="EMBL/GenBank/DDBJ databases">
        <title>Marinobacter panjinensis sp. nov., a moderately halophilic bacterium isolated from sea tidal flat environment.</title>
        <authorList>
            <person name="Yang W."/>
            <person name="An M."/>
            <person name="He W."/>
            <person name="Luo X."/>
            <person name="Zhu L."/>
            <person name="Chen G."/>
            <person name="Zhang Y."/>
            <person name="Wang Y."/>
        </authorList>
    </citation>
    <scope>NUCLEOTIDE SEQUENCE [LARGE SCALE GENOMIC DNA]</scope>
    <source>
        <strain evidence="7 8">PJ-16</strain>
    </source>
</reference>
<dbReference type="AlphaFoldDB" id="A0A4U6R3I7"/>
<dbReference type="InterPro" id="IPR036400">
    <property type="entry name" value="Cyt_B5-like_heme/steroid_sf"/>
</dbReference>
<proteinExistence type="inferred from homology"/>
<dbReference type="SMART" id="SM01117">
    <property type="entry name" value="Cyt-b5"/>
    <property type="match status" value="1"/>
</dbReference>
<dbReference type="OrthoDB" id="8173637at2"/>
<dbReference type="Gene3D" id="3.10.120.10">
    <property type="entry name" value="Cytochrome b5-like heme/steroid binding domain"/>
    <property type="match status" value="1"/>
</dbReference>
<keyword evidence="5" id="KW-1133">Transmembrane helix</keyword>
<name>A0A4U6R3I7_9GAMM</name>
<evidence type="ECO:0000259" key="6">
    <source>
        <dbReference type="PROSITE" id="PS50255"/>
    </source>
</evidence>
<gene>
    <name evidence="7" type="ORF">FDP08_08825</name>
</gene>
<dbReference type="RefSeq" id="WP_137435597.1">
    <property type="nucleotide sequence ID" value="NZ_JANRHC010000006.1"/>
</dbReference>
<sequence>MNSNRIAYTGFVAFVSVVLTLVIVNMVQSSTESQAAGDGVNADSDTNGDGETVYRLDQVAEHNSASSCWKVIEGVVYDLTEYLPNHPTEEETFTRWCGKEATSAWQDKGNGRPHSPRAAARLESYRIGVIEGSESVSASVEPESPFTSAPADTVDSRSEQMMLALAPGTYLDGTYRGNFIDRGQIQVSLQFRLENGHIKAMSYRHLVYGDENYLTMEEGAELYPVLRQYQQISEHLEEAPLTAIFQLYQPGNVVDDIDGYSGATLRGSKVLSAIRDGLNRGVYAW</sequence>
<dbReference type="PROSITE" id="PS50255">
    <property type="entry name" value="CYTOCHROME_B5_2"/>
    <property type="match status" value="1"/>
</dbReference>
<dbReference type="Pfam" id="PF00173">
    <property type="entry name" value="Cyt-b5"/>
    <property type="match status" value="1"/>
</dbReference>
<keyword evidence="5" id="KW-0812">Transmembrane</keyword>
<accession>A0A4U6R3I7</accession>
<keyword evidence="5" id="KW-0472">Membrane</keyword>